<evidence type="ECO:0000256" key="9">
    <source>
        <dbReference type="ARBA" id="ARBA00023173"/>
    </source>
</evidence>
<evidence type="ECO:0000256" key="6">
    <source>
        <dbReference type="ARBA" id="ARBA00022989"/>
    </source>
</evidence>
<dbReference type="RefSeq" id="XP_009030898.1">
    <property type="nucleotide sequence ID" value="XM_009032650.1"/>
</dbReference>
<dbReference type="Pfam" id="PF04906">
    <property type="entry name" value="Tweety"/>
    <property type="match status" value="2"/>
</dbReference>
<keyword evidence="17" id="KW-1185">Reference proteome</keyword>
<dbReference type="EMBL" id="KB097731">
    <property type="protein sequence ID" value="ESN91035.1"/>
    <property type="molecule type" value="Genomic_DNA"/>
</dbReference>
<evidence type="ECO:0000256" key="13">
    <source>
        <dbReference type="RuleBase" id="RU361114"/>
    </source>
</evidence>
<dbReference type="HOGENOM" id="CLU_023758_3_0_1"/>
<feature type="region of interest" description="Disordered" evidence="14">
    <location>
        <begin position="397"/>
        <end position="482"/>
    </location>
</feature>
<sequence length="495" mass="56250">MAEENMDIEGEYGDQDESMYPISIKEYFIPWFVRVMHAIPRVDLSFEAVKSDFDYSSHKYKESIMFWIAIPILWLLLTLFLFLMYFCYRCCQQDPAIGIYGNEDTNKGVEHAVAAVKGIMLTVKKIKIKINSLTETVNTMLSQSLEEYFKTGPKSSDMMTRNEFENSVKQARETAKSFKNKFTENILQKFPKVEFCAFGIFSLVLSGLFTGIHLGVSVGISDVCINPDVVVEHYTADHVEQTTLAYYMRCDHYNAINPFNKIFMAANDMMVQTNYSLFQAKFRARDSNMAVNPANDPSELLFKSMQADLTKLQDIIITLTSLVDCTNVHKDYVELLEGLCHKTMMGVLLMLLSSLTVGLLFSLLVIISSKTWRVIGLSADEDSLKSYVDQDEEETGLFISSPHQQQPSSSSPSYYGYPKSRPPPPSVPLQQQQLQQSNIASYNRRTTPPPAYNSNEFYRQYSSSSNNNNNLPSGCVDNNLSSNPRLEYNIRESNT</sequence>
<protein>
    <recommendedName>
        <fullName evidence="13">Protein tweety homolog</fullName>
    </recommendedName>
</protein>
<dbReference type="GO" id="GO:0005229">
    <property type="term" value="F:intracellularly calcium-gated chloride channel activity"/>
    <property type="evidence" value="ECO:0000318"/>
    <property type="project" value="GO_Central"/>
</dbReference>
<dbReference type="eggNOG" id="KOG4433">
    <property type="taxonomic scope" value="Eukaryota"/>
</dbReference>
<keyword evidence="7 13" id="KW-0406">Ion transport</keyword>
<keyword evidence="8 13" id="KW-0472">Membrane</keyword>
<evidence type="ECO:0000256" key="7">
    <source>
        <dbReference type="ARBA" id="ARBA00023065"/>
    </source>
</evidence>
<comment type="subcellular location">
    <subcellularLocation>
        <location evidence="1">Cell membrane</location>
        <topology evidence="1">Multi-pass membrane protein</topology>
    </subcellularLocation>
</comment>
<evidence type="ECO:0000256" key="5">
    <source>
        <dbReference type="ARBA" id="ARBA00022692"/>
    </source>
</evidence>
<evidence type="ECO:0000313" key="16">
    <source>
        <dbReference type="EnsemblMetazoa" id="HelroP194586"/>
    </source>
</evidence>
<evidence type="ECO:0000256" key="14">
    <source>
        <dbReference type="SAM" id="MobiDB-lite"/>
    </source>
</evidence>
<dbReference type="InterPro" id="IPR006990">
    <property type="entry name" value="Tweety"/>
</dbReference>
<organism evidence="16 17">
    <name type="scientific">Helobdella robusta</name>
    <name type="common">Californian leech</name>
    <dbReference type="NCBI Taxonomy" id="6412"/>
    <lineage>
        <taxon>Eukaryota</taxon>
        <taxon>Metazoa</taxon>
        <taxon>Spiralia</taxon>
        <taxon>Lophotrochozoa</taxon>
        <taxon>Annelida</taxon>
        <taxon>Clitellata</taxon>
        <taxon>Hirudinea</taxon>
        <taxon>Rhynchobdellida</taxon>
        <taxon>Glossiphoniidae</taxon>
        <taxon>Helobdella</taxon>
    </lineage>
</organism>
<evidence type="ECO:0000256" key="3">
    <source>
        <dbReference type="ARBA" id="ARBA00022448"/>
    </source>
</evidence>
<dbReference type="GeneID" id="20213078"/>
<keyword evidence="10" id="KW-0325">Glycoprotein</keyword>
<dbReference type="GO" id="GO:0034707">
    <property type="term" value="C:chloride channel complex"/>
    <property type="evidence" value="ECO:0007669"/>
    <property type="project" value="UniProtKB-UniRule"/>
</dbReference>
<dbReference type="InParanoid" id="T1FW82"/>
<keyword evidence="4" id="KW-1003">Cell membrane</keyword>
<evidence type="ECO:0000256" key="8">
    <source>
        <dbReference type="ARBA" id="ARBA00023136"/>
    </source>
</evidence>
<dbReference type="AlphaFoldDB" id="T1FW82"/>
<feature type="transmembrane region" description="Helical" evidence="13">
    <location>
        <begin position="344"/>
        <end position="367"/>
    </location>
</feature>
<dbReference type="OMA" id="GWCYIVV"/>
<dbReference type="CTD" id="20213078"/>
<evidence type="ECO:0000313" key="17">
    <source>
        <dbReference type="Proteomes" id="UP000015101"/>
    </source>
</evidence>
<reference evidence="17" key="1">
    <citation type="submission" date="2012-12" db="EMBL/GenBank/DDBJ databases">
        <authorList>
            <person name="Hellsten U."/>
            <person name="Grimwood J."/>
            <person name="Chapman J.A."/>
            <person name="Shapiro H."/>
            <person name="Aerts A."/>
            <person name="Otillar R.P."/>
            <person name="Terry A.Y."/>
            <person name="Boore J.L."/>
            <person name="Simakov O."/>
            <person name="Marletaz F."/>
            <person name="Cho S.-J."/>
            <person name="Edsinger-Gonzales E."/>
            <person name="Havlak P."/>
            <person name="Kuo D.-H."/>
            <person name="Larsson T."/>
            <person name="Lv J."/>
            <person name="Arendt D."/>
            <person name="Savage R."/>
            <person name="Osoegawa K."/>
            <person name="de Jong P."/>
            <person name="Lindberg D.R."/>
            <person name="Seaver E.C."/>
            <person name="Weisblat D.A."/>
            <person name="Putnam N.H."/>
            <person name="Grigoriev I.V."/>
            <person name="Rokhsar D.S."/>
        </authorList>
    </citation>
    <scope>NUCLEOTIDE SEQUENCE</scope>
</reference>
<dbReference type="FunCoup" id="T1FW82">
    <property type="interactions" value="157"/>
</dbReference>
<evidence type="ECO:0000256" key="11">
    <source>
        <dbReference type="ARBA" id="ARBA00023214"/>
    </source>
</evidence>
<evidence type="ECO:0000256" key="1">
    <source>
        <dbReference type="ARBA" id="ARBA00004651"/>
    </source>
</evidence>
<feature type="compositionally biased region" description="Low complexity" evidence="14">
    <location>
        <begin position="428"/>
        <end position="437"/>
    </location>
</feature>
<evidence type="ECO:0000313" key="15">
    <source>
        <dbReference type="EMBL" id="ESN91035.1"/>
    </source>
</evidence>
<keyword evidence="6 13" id="KW-1133">Transmembrane helix</keyword>
<dbReference type="KEGG" id="hro:HELRODRAFT_194586"/>
<dbReference type="EMBL" id="AMQM01008167">
    <property type="status" value="NOT_ANNOTATED_CDS"/>
    <property type="molecule type" value="Genomic_DNA"/>
</dbReference>
<dbReference type="PANTHER" id="PTHR12424">
    <property type="entry name" value="TWEETY-RELATED"/>
    <property type="match status" value="1"/>
</dbReference>
<comment type="similarity">
    <text evidence="2 13">Belongs to the tweety family.</text>
</comment>
<gene>
    <name evidence="16" type="primary">20213078</name>
    <name evidence="15" type="ORF">HELRODRAFT_194586</name>
</gene>
<reference evidence="16" key="3">
    <citation type="submission" date="2015-06" db="UniProtKB">
        <authorList>
            <consortium name="EnsemblMetazoa"/>
        </authorList>
    </citation>
    <scope>IDENTIFICATION</scope>
</reference>
<keyword evidence="12 13" id="KW-0407">Ion channel</keyword>
<proteinExistence type="inferred from homology"/>
<feature type="compositionally biased region" description="Low complexity" evidence="14">
    <location>
        <begin position="400"/>
        <end position="419"/>
    </location>
</feature>
<dbReference type="PANTHER" id="PTHR12424:SF8">
    <property type="entry name" value="PROTEIN TWEETY"/>
    <property type="match status" value="1"/>
</dbReference>
<dbReference type="GO" id="GO:0072320">
    <property type="term" value="F:volume-sensitive chloride channel activity"/>
    <property type="evidence" value="ECO:0000318"/>
    <property type="project" value="GO_Central"/>
</dbReference>
<feature type="transmembrane region" description="Helical" evidence="13">
    <location>
        <begin position="64"/>
        <end position="86"/>
    </location>
</feature>
<dbReference type="OrthoDB" id="187568at2759"/>
<reference evidence="15 17" key="2">
    <citation type="journal article" date="2013" name="Nature">
        <title>Insights into bilaterian evolution from three spiralian genomes.</title>
        <authorList>
            <person name="Simakov O."/>
            <person name="Marletaz F."/>
            <person name="Cho S.J."/>
            <person name="Edsinger-Gonzales E."/>
            <person name="Havlak P."/>
            <person name="Hellsten U."/>
            <person name="Kuo D.H."/>
            <person name="Larsson T."/>
            <person name="Lv J."/>
            <person name="Arendt D."/>
            <person name="Savage R."/>
            <person name="Osoegawa K."/>
            <person name="de Jong P."/>
            <person name="Grimwood J."/>
            <person name="Chapman J.A."/>
            <person name="Shapiro H."/>
            <person name="Aerts A."/>
            <person name="Otillar R.P."/>
            <person name="Terry A.Y."/>
            <person name="Boore J.L."/>
            <person name="Grigoriev I.V."/>
            <person name="Lindberg D.R."/>
            <person name="Seaver E.C."/>
            <person name="Weisblat D.A."/>
            <person name="Putnam N.H."/>
            <person name="Rokhsar D.S."/>
        </authorList>
    </citation>
    <scope>NUCLEOTIDE SEQUENCE</scope>
</reference>
<evidence type="ECO:0000256" key="4">
    <source>
        <dbReference type="ARBA" id="ARBA00022475"/>
    </source>
</evidence>
<evidence type="ECO:0000256" key="10">
    <source>
        <dbReference type="ARBA" id="ARBA00023180"/>
    </source>
</evidence>
<evidence type="ECO:0000256" key="2">
    <source>
        <dbReference type="ARBA" id="ARBA00009849"/>
    </source>
</evidence>
<comment type="caution">
    <text evidence="13">Lacks conserved residue(s) required for the propagation of feature annotation.</text>
</comment>
<accession>T1FW82</accession>
<feature type="compositionally biased region" description="Polar residues" evidence="14">
    <location>
        <begin position="438"/>
        <end position="461"/>
    </location>
</feature>
<dbReference type="Proteomes" id="UP000015101">
    <property type="component" value="Unassembled WGS sequence"/>
</dbReference>
<keyword evidence="11 13" id="KW-0868">Chloride</keyword>
<name>T1FW82_HELRO</name>
<dbReference type="GO" id="GO:0005886">
    <property type="term" value="C:plasma membrane"/>
    <property type="evidence" value="ECO:0000318"/>
    <property type="project" value="GO_Central"/>
</dbReference>
<dbReference type="EnsemblMetazoa" id="HelroT194586">
    <property type="protein sequence ID" value="HelroP194586"/>
    <property type="gene ID" value="HelroG194586"/>
</dbReference>
<keyword evidence="5 13" id="KW-0812">Transmembrane</keyword>
<keyword evidence="3 13" id="KW-0813">Transport</keyword>
<comment type="function">
    <text evidence="13">Probable chloride channel.</text>
</comment>
<keyword evidence="9 13" id="KW-0869">Chloride channel</keyword>
<evidence type="ECO:0000256" key="12">
    <source>
        <dbReference type="ARBA" id="ARBA00023303"/>
    </source>
</evidence>